<gene>
    <name evidence="1" type="ORF">NQ315_017463</name>
</gene>
<accession>A0AAV8VLC7</accession>
<proteinExistence type="predicted"/>
<dbReference type="Proteomes" id="UP001159042">
    <property type="component" value="Unassembled WGS sequence"/>
</dbReference>
<sequence>MYKIQTNLYVYSHIVYKKEVAIQEVKAKENIPYVEAKRKVNSTTPIPHVSDAKLWLPLLKLITLPSLNS</sequence>
<protein>
    <submittedName>
        <fullName evidence="1">Uncharacterized protein</fullName>
    </submittedName>
</protein>
<dbReference type="EMBL" id="JANEYG010000065">
    <property type="protein sequence ID" value="KAJ8914752.1"/>
    <property type="molecule type" value="Genomic_DNA"/>
</dbReference>
<reference evidence="1 2" key="1">
    <citation type="journal article" date="2023" name="Insect Mol. Biol.">
        <title>Genome sequencing provides insights into the evolution of gene families encoding plant cell wall-degrading enzymes in longhorned beetles.</title>
        <authorList>
            <person name="Shin N.R."/>
            <person name="Okamura Y."/>
            <person name="Kirsch R."/>
            <person name="Pauchet Y."/>
        </authorList>
    </citation>
    <scope>NUCLEOTIDE SEQUENCE [LARGE SCALE GENOMIC DNA]</scope>
    <source>
        <strain evidence="1">EAD_L_NR</strain>
    </source>
</reference>
<name>A0AAV8VLC7_9CUCU</name>
<evidence type="ECO:0000313" key="1">
    <source>
        <dbReference type="EMBL" id="KAJ8914752.1"/>
    </source>
</evidence>
<comment type="caution">
    <text evidence="1">The sequence shown here is derived from an EMBL/GenBank/DDBJ whole genome shotgun (WGS) entry which is preliminary data.</text>
</comment>
<keyword evidence="2" id="KW-1185">Reference proteome</keyword>
<organism evidence="1 2">
    <name type="scientific">Exocentrus adspersus</name>
    <dbReference type="NCBI Taxonomy" id="1586481"/>
    <lineage>
        <taxon>Eukaryota</taxon>
        <taxon>Metazoa</taxon>
        <taxon>Ecdysozoa</taxon>
        <taxon>Arthropoda</taxon>
        <taxon>Hexapoda</taxon>
        <taxon>Insecta</taxon>
        <taxon>Pterygota</taxon>
        <taxon>Neoptera</taxon>
        <taxon>Endopterygota</taxon>
        <taxon>Coleoptera</taxon>
        <taxon>Polyphaga</taxon>
        <taxon>Cucujiformia</taxon>
        <taxon>Chrysomeloidea</taxon>
        <taxon>Cerambycidae</taxon>
        <taxon>Lamiinae</taxon>
        <taxon>Acanthocinini</taxon>
        <taxon>Exocentrus</taxon>
    </lineage>
</organism>
<evidence type="ECO:0000313" key="2">
    <source>
        <dbReference type="Proteomes" id="UP001159042"/>
    </source>
</evidence>
<dbReference type="AlphaFoldDB" id="A0AAV8VLC7"/>